<name>A0A1C4U4U0_9ACTN</name>
<dbReference type="STRING" id="121616.GA0070216_101251"/>
<protein>
    <submittedName>
        <fullName evidence="2">Uncharacterized protein</fullName>
    </submittedName>
</protein>
<keyword evidence="3" id="KW-1185">Reference proteome</keyword>
<sequence>MVTDGAGTGAAEHGSARTALAPGRYDSRRAVADARDSPTSRRGLRPAGQVPTPRVVGPLFLSPQGVGPQVDPEERLA</sequence>
<organism evidence="2 3">
    <name type="scientific">Micromonospora matsumotoense</name>
    <dbReference type="NCBI Taxonomy" id="121616"/>
    <lineage>
        <taxon>Bacteria</taxon>
        <taxon>Bacillati</taxon>
        <taxon>Actinomycetota</taxon>
        <taxon>Actinomycetes</taxon>
        <taxon>Micromonosporales</taxon>
        <taxon>Micromonosporaceae</taxon>
        <taxon>Micromonospora</taxon>
    </lineage>
</organism>
<evidence type="ECO:0000313" key="3">
    <source>
        <dbReference type="Proteomes" id="UP000198797"/>
    </source>
</evidence>
<dbReference type="EMBL" id="FMCU01000001">
    <property type="protein sequence ID" value="SCE66617.1"/>
    <property type="molecule type" value="Genomic_DNA"/>
</dbReference>
<evidence type="ECO:0000313" key="2">
    <source>
        <dbReference type="EMBL" id="SCE66617.1"/>
    </source>
</evidence>
<dbReference type="AlphaFoldDB" id="A0A1C4U4U0"/>
<feature type="compositionally biased region" description="Basic and acidic residues" evidence="1">
    <location>
        <begin position="25"/>
        <end position="39"/>
    </location>
</feature>
<reference evidence="3" key="1">
    <citation type="submission" date="2016-06" db="EMBL/GenBank/DDBJ databases">
        <authorList>
            <person name="Varghese N."/>
            <person name="Submissions Spin"/>
        </authorList>
    </citation>
    <scope>NUCLEOTIDE SEQUENCE [LARGE SCALE GENOMIC DNA]</scope>
    <source>
        <strain evidence="3">DSM 44100</strain>
    </source>
</reference>
<proteinExistence type="predicted"/>
<dbReference type="Proteomes" id="UP000198797">
    <property type="component" value="Unassembled WGS sequence"/>
</dbReference>
<accession>A0A1C4U4U0</accession>
<feature type="region of interest" description="Disordered" evidence="1">
    <location>
        <begin position="1"/>
        <end position="77"/>
    </location>
</feature>
<evidence type="ECO:0000256" key="1">
    <source>
        <dbReference type="SAM" id="MobiDB-lite"/>
    </source>
</evidence>
<gene>
    <name evidence="2" type="ORF">GA0070216_101251</name>
</gene>